<comment type="caution">
    <text evidence="8">The sequence shown here is derived from an EMBL/GenBank/DDBJ whole genome shotgun (WGS) entry which is preliminary data.</text>
</comment>
<comment type="similarity">
    <text evidence="1">Belongs to the sigma-70 factor family. ECF subfamily.</text>
</comment>
<dbReference type="Pfam" id="PF08281">
    <property type="entry name" value="Sigma70_r4_2"/>
    <property type="match status" value="1"/>
</dbReference>
<evidence type="ECO:0000259" key="6">
    <source>
        <dbReference type="Pfam" id="PF04542"/>
    </source>
</evidence>
<dbReference type="SUPFAM" id="SSF88946">
    <property type="entry name" value="Sigma2 domain of RNA polymerase sigma factors"/>
    <property type="match status" value="1"/>
</dbReference>
<name>A0ABT9P471_9ACTN</name>
<dbReference type="InterPro" id="IPR007627">
    <property type="entry name" value="RNA_pol_sigma70_r2"/>
</dbReference>
<evidence type="ECO:0000256" key="5">
    <source>
        <dbReference type="SAM" id="MobiDB-lite"/>
    </source>
</evidence>
<keyword evidence="2" id="KW-0805">Transcription regulation</keyword>
<evidence type="ECO:0000313" key="9">
    <source>
        <dbReference type="Proteomes" id="UP001235712"/>
    </source>
</evidence>
<accession>A0ABT9P471</accession>
<keyword evidence="3" id="KW-0731">Sigma factor</keyword>
<keyword evidence="4" id="KW-0804">Transcription</keyword>
<dbReference type="Gene3D" id="1.10.1740.10">
    <property type="match status" value="1"/>
</dbReference>
<dbReference type="EMBL" id="JAUSQZ010000001">
    <property type="protein sequence ID" value="MDP9827463.1"/>
    <property type="molecule type" value="Genomic_DNA"/>
</dbReference>
<feature type="region of interest" description="Disordered" evidence="5">
    <location>
        <begin position="73"/>
        <end position="99"/>
    </location>
</feature>
<keyword evidence="9" id="KW-1185">Reference proteome</keyword>
<organism evidence="8 9">
    <name type="scientific">Kineosporia succinea</name>
    <dbReference type="NCBI Taxonomy" id="84632"/>
    <lineage>
        <taxon>Bacteria</taxon>
        <taxon>Bacillati</taxon>
        <taxon>Actinomycetota</taxon>
        <taxon>Actinomycetes</taxon>
        <taxon>Kineosporiales</taxon>
        <taxon>Kineosporiaceae</taxon>
        <taxon>Kineosporia</taxon>
    </lineage>
</organism>
<evidence type="ECO:0000256" key="1">
    <source>
        <dbReference type="ARBA" id="ARBA00010641"/>
    </source>
</evidence>
<evidence type="ECO:0000256" key="4">
    <source>
        <dbReference type="ARBA" id="ARBA00023163"/>
    </source>
</evidence>
<protein>
    <submittedName>
        <fullName evidence="8">RNA polymerase sigma factor (Sigma-70 family)</fullName>
    </submittedName>
</protein>
<evidence type="ECO:0000256" key="3">
    <source>
        <dbReference type="ARBA" id="ARBA00023082"/>
    </source>
</evidence>
<sequence length="194" mass="20880">MKREPFERVVERHGPTVLRVCRAVVGPVAADDAWSETFLAAMRAYPALAPDSDVEAWLVTIAHRKAIDQIRLMSRNPTPVPELPDGSDPPDGAPDRDDVELGHTIAHGHAAGFSGADEVGLGPNADHMLDPWPAVLALPLRQRQAVAYHHVAGLPYTEVAAILGCSVVAARRAASDGITTLRRIFQPIPTQELS</sequence>
<reference evidence="8 9" key="1">
    <citation type="submission" date="2023-07" db="EMBL/GenBank/DDBJ databases">
        <title>Sequencing the genomes of 1000 actinobacteria strains.</title>
        <authorList>
            <person name="Klenk H.-P."/>
        </authorList>
    </citation>
    <scope>NUCLEOTIDE SEQUENCE [LARGE SCALE GENOMIC DNA]</scope>
    <source>
        <strain evidence="8 9">DSM 44388</strain>
    </source>
</reference>
<dbReference type="Pfam" id="PF04542">
    <property type="entry name" value="Sigma70_r2"/>
    <property type="match status" value="1"/>
</dbReference>
<evidence type="ECO:0000256" key="2">
    <source>
        <dbReference type="ARBA" id="ARBA00023015"/>
    </source>
</evidence>
<dbReference type="InterPro" id="IPR014284">
    <property type="entry name" value="RNA_pol_sigma-70_dom"/>
</dbReference>
<dbReference type="NCBIfam" id="TIGR02937">
    <property type="entry name" value="sigma70-ECF"/>
    <property type="match status" value="1"/>
</dbReference>
<proteinExistence type="inferred from homology"/>
<dbReference type="InterPro" id="IPR013324">
    <property type="entry name" value="RNA_pol_sigma_r3/r4-like"/>
</dbReference>
<dbReference type="Proteomes" id="UP001235712">
    <property type="component" value="Unassembled WGS sequence"/>
</dbReference>
<dbReference type="InterPro" id="IPR036388">
    <property type="entry name" value="WH-like_DNA-bd_sf"/>
</dbReference>
<feature type="domain" description="RNA polymerase sigma-70 region 2" evidence="6">
    <location>
        <begin position="10"/>
        <end position="71"/>
    </location>
</feature>
<dbReference type="RefSeq" id="WP_307243525.1">
    <property type="nucleotide sequence ID" value="NZ_JAUSQZ010000001.1"/>
</dbReference>
<dbReference type="InterPro" id="IPR013325">
    <property type="entry name" value="RNA_pol_sigma_r2"/>
</dbReference>
<dbReference type="Gene3D" id="1.10.10.10">
    <property type="entry name" value="Winged helix-like DNA-binding domain superfamily/Winged helix DNA-binding domain"/>
    <property type="match status" value="1"/>
</dbReference>
<dbReference type="InterPro" id="IPR039425">
    <property type="entry name" value="RNA_pol_sigma-70-like"/>
</dbReference>
<dbReference type="InterPro" id="IPR013249">
    <property type="entry name" value="RNA_pol_sigma70_r4_t2"/>
</dbReference>
<dbReference type="PANTHER" id="PTHR43133">
    <property type="entry name" value="RNA POLYMERASE ECF-TYPE SIGMA FACTO"/>
    <property type="match status" value="1"/>
</dbReference>
<dbReference type="PANTHER" id="PTHR43133:SF61">
    <property type="entry name" value="ECF RNA POLYMERASE SIGMA FACTOR SIGC"/>
    <property type="match status" value="1"/>
</dbReference>
<evidence type="ECO:0000313" key="8">
    <source>
        <dbReference type="EMBL" id="MDP9827463.1"/>
    </source>
</evidence>
<dbReference type="SUPFAM" id="SSF88659">
    <property type="entry name" value="Sigma3 and sigma4 domains of RNA polymerase sigma factors"/>
    <property type="match status" value="1"/>
</dbReference>
<evidence type="ECO:0000259" key="7">
    <source>
        <dbReference type="Pfam" id="PF08281"/>
    </source>
</evidence>
<gene>
    <name evidence="8" type="ORF">J2S57_003212</name>
</gene>
<feature type="domain" description="RNA polymerase sigma factor 70 region 4 type 2" evidence="7">
    <location>
        <begin position="135"/>
        <end position="175"/>
    </location>
</feature>